<proteinExistence type="predicted"/>
<protein>
    <submittedName>
        <fullName evidence="1">Uncharacterized protein</fullName>
    </submittedName>
</protein>
<dbReference type="AlphaFoldDB" id="A0A4C1T7Y4"/>
<organism evidence="1 2">
    <name type="scientific">Eumeta variegata</name>
    <name type="common">Bagworm moth</name>
    <name type="synonym">Eumeta japonica</name>
    <dbReference type="NCBI Taxonomy" id="151549"/>
    <lineage>
        <taxon>Eukaryota</taxon>
        <taxon>Metazoa</taxon>
        <taxon>Ecdysozoa</taxon>
        <taxon>Arthropoda</taxon>
        <taxon>Hexapoda</taxon>
        <taxon>Insecta</taxon>
        <taxon>Pterygota</taxon>
        <taxon>Neoptera</taxon>
        <taxon>Endopterygota</taxon>
        <taxon>Lepidoptera</taxon>
        <taxon>Glossata</taxon>
        <taxon>Ditrysia</taxon>
        <taxon>Tineoidea</taxon>
        <taxon>Psychidae</taxon>
        <taxon>Oiketicinae</taxon>
        <taxon>Eumeta</taxon>
    </lineage>
</organism>
<sequence length="94" mass="10146">MSRWLHLCARGPRAAPRAPLLDRMFAIELKSPALRGPSAHVECDGRDVTFVKLQTPKLGQAAYVRATTGLAEVRPTSGGIKSRSEVSARVGVFC</sequence>
<name>A0A4C1T7Y4_EUMVA</name>
<dbReference type="Proteomes" id="UP000299102">
    <property type="component" value="Unassembled WGS sequence"/>
</dbReference>
<gene>
    <name evidence="1" type="ORF">EVAR_76634_1</name>
</gene>
<evidence type="ECO:0000313" key="1">
    <source>
        <dbReference type="EMBL" id="GBP09660.1"/>
    </source>
</evidence>
<evidence type="ECO:0000313" key="2">
    <source>
        <dbReference type="Proteomes" id="UP000299102"/>
    </source>
</evidence>
<dbReference type="EMBL" id="BGZK01000036">
    <property type="protein sequence ID" value="GBP09660.1"/>
    <property type="molecule type" value="Genomic_DNA"/>
</dbReference>
<comment type="caution">
    <text evidence="1">The sequence shown here is derived from an EMBL/GenBank/DDBJ whole genome shotgun (WGS) entry which is preliminary data.</text>
</comment>
<keyword evidence="2" id="KW-1185">Reference proteome</keyword>
<reference evidence="1 2" key="1">
    <citation type="journal article" date="2019" name="Commun. Biol.">
        <title>The bagworm genome reveals a unique fibroin gene that provides high tensile strength.</title>
        <authorList>
            <person name="Kono N."/>
            <person name="Nakamura H."/>
            <person name="Ohtoshi R."/>
            <person name="Tomita M."/>
            <person name="Numata K."/>
            <person name="Arakawa K."/>
        </authorList>
    </citation>
    <scope>NUCLEOTIDE SEQUENCE [LARGE SCALE GENOMIC DNA]</scope>
</reference>
<accession>A0A4C1T7Y4</accession>